<name>A0A3N4LZS6_9PEZI</name>
<comment type="subcellular location">
    <subcellularLocation>
        <location evidence="2">Endosome</location>
    </subcellularLocation>
    <subcellularLocation>
        <location evidence="1">Vacuole membrane</location>
        <topology evidence="1">Peripheral membrane protein</topology>
    </subcellularLocation>
</comment>
<dbReference type="CDD" id="cd07280">
    <property type="entry name" value="PX_YPT35"/>
    <property type="match status" value="1"/>
</dbReference>
<keyword evidence="12" id="KW-1185">Reference proteome</keyword>
<dbReference type="Gene3D" id="3.30.1520.10">
    <property type="entry name" value="Phox-like domain"/>
    <property type="match status" value="1"/>
</dbReference>
<evidence type="ECO:0000256" key="1">
    <source>
        <dbReference type="ARBA" id="ARBA00004148"/>
    </source>
</evidence>
<feature type="domain" description="PX" evidence="10">
    <location>
        <begin position="1"/>
        <end position="140"/>
    </location>
</feature>
<dbReference type="GO" id="GO:0032266">
    <property type="term" value="F:phosphatidylinositol-3-phosphate binding"/>
    <property type="evidence" value="ECO:0007669"/>
    <property type="project" value="InterPro"/>
</dbReference>
<comment type="function">
    <text evidence="7">Recruits the lipid transfer protein VPS13 to endosomal and vacuolar membranes.</text>
</comment>
<evidence type="ECO:0000256" key="7">
    <source>
        <dbReference type="ARBA" id="ARBA00033728"/>
    </source>
</evidence>
<gene>
    <name evidence="11" type="ORF">L211DRAFT_780310</name>
</gene>
<keyword evidence="6" id="KW-0472">Membrane</keyword>
<dbReference type="Proteomes" id="UP000267821">
    <property type="component" value="Unassembled WGS sequence"/>
</dbReference>
<dbReference type="EMBL" id="ML121532">
    <property type="protein sequence ID" value="RPB27188.1"/>
    <property type="molecule type" value="Genomic_DNA"/>
</dbReference>
<evidence type="ECO:0000313" key="11">
    <source>
        <dbReference type="EMBL" id="RPB27188.1"/>
    </source>
</evidence>
<dbReference type="SMART" id="SM00312">
    <property type="entry name" value="PX"/>
    <property type="match status" value="1"/>
</dbReference>
<dbReference type="InterPro" id="IPR037917">
    <property type="entry name" value="Ypt35_PX"/>
</dbReference>
<dbReference type="InParanoid" id="A0A3N4LZS6"/>
<dbReference type="InterPro" id="IPR001683">
    <property type="entry name" value="PX_dom"/>
</dbReference>
<evidence type="ECO:0000256" key="8">
    <source>
        <dbReference type="ARBA" id="ARBA00033774"/>
    </source>
</evidence>
<evidence type="ECO:0000259" key="10">
    <source>
        <dbReference type="PROSITE" id="PS50195"/>
    </source>
</evidence>
<organism evidence="11 12">
    <name type="scientific">Terfezia boudieri ATCC MYA-4762</name>
    <dbReference type="NCBI Taxonomy" id="1051890"/>
    <lineage>
        <taxon>Eukaryota</taxon>
        <taxon>Fungi</taxon>
        <taxon>Dikarya</taxon>
        <taxon>Ascomycota</taxon>
        <taxon>Pezizomycotina</taxon>
        <taxon>Pezizomycetes</taxon>
        <taxon>Pezizales</taxon>
        <taxon>Pezizaceae</taxon>
        <taxon>Terfezia</taxon>
    </lineage>
</organism>
<sequence length="140" mass="15929">MQHIAPILLLDNTINPGENSLSLWARSVRVTDYVIVAGSRTRAGAYVLWSCYIETLEGAQFIVRRRYSDFVTLRDKLKVTFPRSLASLPVLPPKSVVWKFRPAFLETRRQGLSYFLSCVLLNPEFAGSAIVKDFLLHEKV</sequence>
<dbReference type="SUPFAM" id="SSF64268">
    <property type="entry name" value="PX domain"/>
    <property type="match status" value="1"/>
</dbReference>
<evidence type="ECO:0000256" key="9">
    <source>
        <dbReference type="ARBA" id="ARBA00033785"/>
    </source>
</evidence>
<dbReference type="GO" id="GO:0005774">
    <property type="term" value="C:vacuolar membrane"/>
    <property type="evidence" value="ECO:0007669"/>
    <property type="project" value="UniProtKB-SubCell"/>
</dbReference>
<reference evidence="11 12" key="1">
    <citation type="journal article" date="2018" name="Nat. Ecol. Evol.">
        <title>Pezizomycetes genomes reveal the molecular basis of ectomycorrhizal truffle lifestyle.</title>
        <authorList>
            <person name="Murat C."/>
            <person name="Payen T."/>
            <person name="Noel B."/>
            <person name="Kuo A."/>
            <person name="Morin E."/>
            <person name="Chen J."/>
            <person name="Kohler A."/>
            <person name="Krizsan K."/>
            <person name="Balestrini R."/>
            <person name="Da Silva C."/>
            <person name="Montanini B."/>
            <person name="Hainaut M."/>
            <person name="Levati E."/>
            <person name="Barry K.W."/>
            <person name="Belfiori B."/>
            <person name="Cichocki N."/>
            <person name="Clum A."/>
            <person name="Dockter R.B."/>
            <person name="Fauchery L."/>
            <person name="Guy J."/>
            <person name="Iotti M."/>
            <person name="Le Tacon F."/>
            <person name="Lindquist E.A."/>
            <person name="Lipzen A."/>
            <person name="Malagnac F."/>
            <person name="Mello A."/>
            <person name="Molinier V."/>
            <person name="Miyauchi S."/>
            <person name="Poulain J."/>
            <person name="Riccioni C."/>
            <person name="Rubini A."/>
            <person name="Sitrit Y."/>
            <person name="Splivallo R."/>
            <person name="Traeger S."/>
            <person name="Wang M."/>
            <person name="Zifcakova L."/>
            <person name="Wipf D."/>
            <person name="Zambonelli A."/>
            <person name="Paolocci F."/>
            <person name="Nowrousian M."/>
            <person name="Ottonello S."/>
            <person name="Baldrian P."/>
            <person name="Spatafora J.W."/>
            <person name="Henrissat B."/>
            <person name="Nagy L.G."/>
            <person name="Aury J.M."/>
            <person name="Wincker P."/>
            <person name="Grigoriev I.V."/>
            <person name="Bonfante P."/>
            <person name="Martin F.M."/>
        </authorList>
    </citation>
    <scope>NUCLEOTIDE SEQUENCE [LARGE SCALE GENOMIC DNA]</scope>
    <source>
        <strain evidence="11 12">ATCC MYA-4762</strain>
    </source>
</reference>
<keyword evidence="4" id="KW-0926">Vacuole</keyword>
<dbReference type="Pfam" id="PF00787">
    <property type="entry name" value="PX"/>
    <property type="match status" value="1"/>
</dbReference>
<dbReference type="PROSITE" id="PS50195">
    <property type="entry name" value="PX"/>
    <property type="match status" value="1"/>
</dbReference>
<protein>
    <recommendedName>
        <fullName evidence="8">Endosomal/vacuolar adapter protein YPT35</fullName>
    </recommendedName>
    <alternativeName>
        <fullName evidence="9">PX domain-containing protein YPT35</fullName>
    </alternativeName>
</protein>
<dbReference type="STRING" id="1051890.A0A3N4LZS6"/>
<evidence type="ECO:0000256" key="2">
    <source>
        <dbReference type="ARBA" id="ARBA00004177"/>
    </source>
</evidence>
<evidence type="ECO:0000313" key="12">
    <source>
        <dbReference type="Proteomes" id="UP000267821"/>
    </source>
</evidence>
<dbReference type="GO" id="GO:0010008">
    <property type="term" value="C:endosome membrane"/>
    <property type="evidence" value="ECO:0007669"/>
    <property type="project" value="UniProtKB-SubCell"/>
</dbReference>
<dbReference type="InterPro" id="IPR036871">
    <property type="entry name" value="PX_dom_sf"/>
</dbReference>
<comment type="similarity">
    <text evidence="3">Belongs to the YPT35 family.</text>
</comment>
<evidence type="ECO:0000256" key="5">
    <source>
        <dbReference type="ARBA" id="ARBA00022753"/>
    </source>
</evidence>
<evidence type="ECO:0000256" key="4">
    <source>
        <dbReference type="ARBA" id="ARBA00022554"/>
    </source>
</evidence>
<evidence type="ECO:0000256" key="3">
    <source>
        <dbReference type="ARBA" id="ARBA00007426"/>
    </source>
</evidence>
<accession>A0A3N4LZS6</accession>
<dbReference type="OrthoDB" id="10254720at2759"/>
<dbReference type="PANTHER" id="PTHR10555:SF170">
    <property type="entry name" value="FI18122P1"/>
    <property type="match status" value="1"/>
</dbReference>
<evidence type="ECO:0000256" key="6">
    <source>
        <dbReference type="ARBA" id="ARBA00023136"/>
    </source>
</evidence>
<keyword evidence="5" id="KW-0967">Endosome</keyword>
<proteinExistence type="inferred from homology"/>
<dbReference type="AlphaFoldDB" id="A0A3N4LZS6"/>
<dbReference type="PANTHER" id="PTHR10555">
    <property type="entry name" value="SORTING NEXIN"/>
    <property type="match status" value="1"/>
</dbReference>